<dbReference type="Proteomes" id="UP000183832">
    <property type="component" value="Unassembled WGS sequence"/>
</dbReference>
<sequence>MRWILCNKNSSFPFLFFLVIYYRHVAIVRNPSAQQQFTTLCSNERDNAVVGMLRYLSTSRLFILRSLVSVISNKYKQLPLLLIQYYFMNIECR</sequence>
<accession>A0A1J1J1Z6</accession>
<name>A0A1J1J1Z6_9DIPT</name>
<dbReference type="EMBL" id="CVRI01000065">
    <property type="protein sequence ID" value="CRL05788.1"/>
    <property type="molecule type" value="Genomic_DNA"/>
</dbReference>
<reference evidence="1 2" key="1">
    <citation type="submission" date="2015-04" db="EMBL/GenBank/DDBJ databases">
        <authorList>
            <person name="Syromyatnikov M.Y."/>
            <person name="Popov V.N."/>
        </authorList>
    </citation>
    <scope>NUCLEOTIDE SEQUENCE [LARGE SCALE GENOMIC DNA]</scope>
</reference>
<protein>
    <submittedName>
        <fullName evidence="1">CLUMA_CG018816, isoform A</fullName>
    </submittedName>
</protein>
<proteinExistence type="predicted"/>
<evidence type="ECO:0000313" key="2">
    <source>
        <dbReference type="Proteomes" id="UP000183832"/>
    </source>
</evidence>
<evidence type="ECO:0000313" key="1">
    <source>
        <dbReference type="EMBL" id="CRL05788.1"/>
    </source>
</evidence>
<gene>
    <name evidence="1" type="ORF">CLUMA_CG018816</name>
</gene>
<dbReference type="AlphaFoldDB" id="A0A1J1J1Z6"/>
<keyword evidence="2" id="KW-1185">Reference proteome</keyword>
<organism evidence="1 2">
    <name type="scientific">Clunio marinus</name>
    <dbReference type="NCBI Taxonomy" id="568069"/>
    <lineage>
        <taxon>Eukaryota</taxon>
        <taxon>Metazoa</taxon>
        <taxon>Ecdysozoa</taxon>
        <taxon>Arthropoda</taxon>
        <taxon>Hexapoda</taxon>
        <taxon>Insecta</taxon>
        <taxon>Pterygota</taxon>
        <taxon>Neoptera</taxon>
        <taxon>Endopterygota</taxon>
        <taxon>Diptera</taxon>
        <taxon>Nematocera</taxon>
        <taxon>Chironomoidea</taxon>
        <taxon>Chironomidae</taxon>
        <taxon>Clunio</taxon>
    </lineage>
</organism>